<evidence type="ECO:0000313" key="1">
    <source>
        <dbReference type="EMBL" id="AGP41496.1"/>
    </source>
</evidence>
<sequence>MTYPFDPTVRQRVTDLLYELLPALYRVLDLPEGATTARKAAAPRGEEELYKFLRVLAAPLAEVRQSVDELHADLFIDRCADWVVPYLADMVGTKLIFPDPALNRRDVRGTVAWRRRKGTVATLEHMGSDLSGQRVVAQEGWKRILMAQDLNLLRKERTIAAIGAATRLDAGRPGSAILAEQTRGPLNATFHAVDPRRISASTGRYHPKHIVHYTHPTQLFPLRQGTAFDRTARDGSGDPLDGDLRYAFHPLGAEAALRVRRAEPADPLKTDRVAPMHFAARPGDYFDQTGTSNARFTVRLTGLAGGVAEPRFEARTPSALPASEALVEGEVAVTLLEHTSERLTSPVDVEVYAVPLAGAGHDTPDTQGAALRGGVRISAAGGAPLPGGAAPVASPFVTMLRLRAVAPETAAYFPGATVELSGAATGARLGATDVALAAAGFLRGALTARVPATWVYNSRWLLVAADGSVFDAQSPAAAQAGGDADLALAAGGGGALRLPGDALSTGPGAAWPPLPPTAAPERWRSMPASAGRGPAVIHGAPALRRTGPDTYGALGAGVTMGLVFAARAGESFHPFLRLELAQADPTAATAFSVLDAAGAVAGTAAAIRQRSGEIAQLVGQQGGAVELVVRLEASAPSAVLPPCEVVYTGATGEVVLVHLPALETGEAGFLAWQPTLAEVSDAVSVGADGSTTWMGTLDVARAAYGAVAPIREAVTLRRRRVRQRSLCPWKNETPLKKLAPTPAGALDVDPLHGLFALAKGEPAPPYTSSVEGLPVPAPVGVDYQEGYSHHVGARPDAREPIVGVEQLTPTRLVVGGGSFHRSAPINWHGIRRYGTLTEALAAIAADAAPGAREVIEIEDSATYAEPGLTWPANLASLTVQAAEFERPVLVLGADWKAAGAPPAYEALTLRGLVLAQGAFSVEFPPARDLRVELCTAEGAEALWSFAEPAGRSVSVQLLRVIAGRIAVAGKAKLSLEDSVVDAAGGKAIDAPDASVDLARVTVVARAEDLAADGVGTDVRVLEATEVIFDHRVVARDRFRGCFRYSRVEPGSRLPRKHRVVEDEVAFVTRDRRDPAHLRLAAMCARAIVRGAEDGSEMGAFHGTRLAQRTEALVRRLIDFTPAGLSTGLIRLD</sequence>
<protein>
    <submittedName>
        <fullName evidence="1">Uncharacterized protein</fullName>
    </submittedName>
</protein>
<dbReference type="AlphaFoldDB" id="S4YB03"/>
<proteinExistence type="predicted"/>
<reference evidence="1 2" key="1">
    <citation type="journal article" date="2013" name="Sci. Rep.">
        <title>Extraordinary expansion of a Sorangium cellulosum genome from an alkaline milieu.</title>
        <authorList>
            <person name="Han K."/>
            <person name="Li Z.F."/>
            <person name="Peng R."/>
            <person name="Zhu L.P."/>
            <person name="Zhou T."/>
            <person name="Wang L.G."/>
            <person name="Li S.G."/>
            <person name="Zhang X.B."/>
            <person name="Hu W."/>
            <person name="Wu Z.H."/>
            <person name="Qin N."/>
            <person name="Li Y.Z."/>
        </authorList>
    </citation>
    <scope>NUCLEOTIDE SEQUENCE [LARGE SCALE GENOMIC DNA]</scope>
    <source>
        <strain evidence="1 2">So0157-2</strain>
    </source>
</reference>
<dbReference type="RefSeq" id="WP_020741363.1">
    <property type="nucleotide sequence ID" value="NC_021658.1"/>
</dbReference>
<dbReference type="HOGENOM" id="CLU_278848_0_0_7"/>
<organism evidence="1 2">
    <name type="scientific">Sorangium cellulosum So0157-2</name>
    <dbReference type="NCBI Taxonomy" id="1254432"/>
    <lineage>
        <taxon>Bacteria</taxon>
        <taxon>Pseudomonadati</taxon>
        <taxon>Myxococcota</taxon>
        <taxon>Polyangia</taxon>
        <taxon>Polyangiales</taxon>
        <taxon>Polyangiaceae</taxon>
        <taxon>Sorangium</taxon>
    </lineage>
</organism>
<dbReference type="KEGG" id="scu:SCE1572_47640"/>
<dbReference type="eggNOG" id="COG3292">
    <property type="taxonomic scope" value="Bacteria"/>
</dbReference>
<dbReference type="PATRIC" id="fig|1254432.3.peg.10770"/>
<evidence type="ECO:0000313" key="2">
    <source>
        <dbReference type="Proteomes" id="UP000014803"/>
    </source>
</evidence>
<accession>S4YB03</accession>
<gene>
    <name evidence="1" type="ORF">SCE1572_47640</name>
</gene>
<dbReference type="OrthoDB" id="626916at2"/>
<name>S4YB03_SORCE</name>
<dbReference type="Proteomes" id="UP000014803">
    <property type="component" value="Chromosome"/>
</dbReference>
<dbReference type="EMBL" id="CP003969">
    <property type="protein sequence ID" value="AGP41496.1"/>
    <property type="molecule type" value="Genomic_DNA"/>
</dbReference>
<dbReference type="STRING" id="1254432.SCE1572_47640"/>